<dbReference type="AlphaFoldDB" id="A0AAD7HMW8"/>
<accession>A0AAD7HMW8</accession>
<evidence type="ECO:0000256" key="1">
    <source>
        <dbReference type="SAM" id="Phobius"/>
    </source>
</evidence>
<evidence type="ECO:0000313" key="3">
    <source>
        <dbReference type="Proteomes" id="UP001215280"/>
    </source>
</evidence>
<organism evidence="2 3">
    <name type="scientific">Mycena maculata</name>
    <dbReference type="NCBI Taxonomy" id="230809"/>
    <lineage>
        <taxon>Eukaryota</taxon>
        <taxon>Fungi</taxon>
        <taxon>Dikarya</taxon>
        <taxon>Basidiomycota</taxon>
        <taxon>Agaricomycotina</taxon>
        <taxon>Agaricomycetes</taxon>
        <taxon>Agaricomycetidae</taxon>
        <taxon>Agaricales</taxon>
        <taxon>Marasmiineae</taxon>
        <taxon>Mycenaceae</taxon>
        <taxon>Mycena</taxon>
    </lineage>
</organism>
<feature type="non-terminal residue" evidence="2">
    <location>
        <position position="1"/>
    </location>
</feature>
<feature type="non-terminal residue" evidence="2">
    <location>
        <position position="112"/>
    </location>
</feature>
<comment type="caution">
    <text evidence="2">The sequence shown here is derived from an EMBL/GenBank/DDBJ whole genome shotgun (WGS) entry which is preliminary data.</text>
</comment>
<dbReference type="Proteomes" id="UP001215280">
    <property type="component" value="Unassembled WGS sequence"/>
</dbReference>
<gene>
    <name evidence="2" type="ORF">DFH07DRAFT_708616</name>
</gene>
<reference evidence="2" key="1">
    <citation type="submission" date="2023-03" db="EMBL/GenBank/DDBJ databases">
        <title>Massive genome expansion in bonnet fungi (Mycena s.s.) driven by repeated elements and novel gene families across ecological guilds.</title>
        <authorList>
            <consortium name="Lawrence Berkeley National Laboratory"/>
            <person name="Harder C.B."/>
            <person name="Miyauchi S."/>
            <person name="Viragh M."/>
            <person name="Kuo A."/>
            <person name="Thoen E."/>
            <person name="Andreopoulos B."/>
            <person name="Lu D."/>
            <person name="Skrede I."/>
            <person name="Drula E."/>
            <person name="Henrissat B."/>
            <person name="Morin E."/>
            <person name="Kohler A."/>
            <person name="Barry K."/>
            <person name="LaButti K."/>
            <person name="Morin E."/>
            <person name="Salamov A."/>
            <person name="Lipzen A."/>
            <person name="Mereny Z."/>
            <person name="Hegedus B."/>
            <person name="Baldrian P."/>
            <person name="Stursova M."/>
            <person name="Weitz H."/>
            <person name="Taylor A."/>
            <person name="Grigoriev I.V."/>
            <person name="Nagy L.G."/>
            <person name="Martin F."/>
            <person name="Kauserud H."/>
        </authorList>
    </citation>
    <scope>NUCLEOTIDE SEQUENCE</scope>
    <source>
        <strain evidence="2">CBHHK188m</strain>
    </source>
</reference>
<evidence type="ECO:0000313" key="2">
    <source>
        <dbReference type="EMBL" id="KAJ7723460.1"/>
    </source>
</evidence>
<name>A0AAD7HMW8_9AGAR</name>
<keyword evidence="1" id="KW-0812">Transmembrane</keyword>
<keyword evidence="3" id="KW-1185">Reference proteome</keyword>
<sequence>PPTNISEAEWQAKLQNLQKKIRKYNWTKRGDEAAILESMRDLAKSHNDPQVQAYWTRRAVDFEKAPEASKRSVLMDIGRGLVILIAAPFAIAGAVLMGTGMLLTAGGKLLAG</sequence>
<protein>
    <submittedName>
        <fullName evidence="2">Uncharacterized protein</fullName>
    </submittedName>
</protein>
<feature type="transmembrane region" description="Helical" evidence="1">
    <location>
        <begin position="80"/>
        <end position="103"/>
    </location>
</feature>
<proteinExistence type="predicted"/>
<dbReference type="EMBL" id="JARJLG010000247">
    <property type="protein sequence ID" value="KAJ7723460.1"/>
    <property type="molecule type" value="Genomic_DNA"/>
</dbReference>
<keyword evidence="1" id="KW-0472">Membrane</keyword>
<keyword evidence="1" id="KW-1133">Transmembrane helix</keyword>